<comment type="caution">
    <text evidence="1">The sequence shown here is derived from an EMBL/GenBank/DDBJ whole genome shotgun (WGS) entry which is preliminary data.</text>
</comment>
<accession>A0ABX5LY52</accession>
<evidence type="ECO:0000313" key="1">
    <source>
        <dbReference type="EMBL" id="PXF31582.1"/>
    </source>
</evidence>
<dbReference type="EMBL" id="LAPT01000038">
    <property type="protein sequence ID" value="PXF31582.1"/>
    <property type="molecule type" value="Genomic_DNA"/>
</dbReference>
<protein>
    <submittedName>
        <fullName evidence="1">Uncharacterized protein</fullName>
    </submittedName>
</protein>
<proteinExistence type="predicted"/>
<keyword evidence="2" id="KW-1185">Reference proteome</keyword>
<organism evidence="1 2">
    <name type="scientific">Pokkaliibacter plantistimulans</name>
    <dbReference type="NCBI Taxonomy" id="1635171"/>
    <lineage>
        <taxon>Bacteria</taxon>
        <taxon>Pseudomonadati</taxon>
        <taxon>Pseudomonadota</taxon>
        <taxon>Gammaproteobacteria</taxon>
        <taxon>Oceanospirillales</taxon>
        <taxon>Balneatrichaceae</taxon>
        <taxon>Pokkaliibacter</taxon>
    </lineage>
</organism>
<gene>
    <name evidence="1" type="ORF">WH50_09105</name>
</gene>
<sequence length="70" mass="7647">MQPGLRIIHPKEQPFAITGKMHDTCSLRSDARATCETRIKAADEVTNARHMPGYPTDAYRGFAISGAATD</sequence>
<name>A0ABX5LY52_9GAMM</name>
<evidence type="ECO:0000313" key="2">
    <source>
        <dbReference type="Proteomes" id="UP000248090"/>
    </source>
</evidence>
<reference evidence="1 2" key="1">
    <citation type="submission" date="2015-03" db="EMBL/GenBank/DDBJ databases">
        <authorList>
            <person name="Krishnan R."/>
            <person name="Midha S."/>
            <person name="Patil P.B."/>
            <person name="Rameshkumar N."/>
        </authorList>
    </citation>
    <scope>NUCLEOTIDE SEQUENCE [LARGE SCALE GENOMIC DNA]</scope>
    <source>
        <strain evidence="1 2">L1E11</strain>
    </source>
</reference>
<dbReference type="Proteomes" id="UP000248090">
    <property type="component" value="Unassembled WGS sequence"/>
</dbReference>